<accession>A0ABS2RJK6</accession>
<dbReference type="InterPro" id="IPR003111">
    <property type="entry name" value="Lon_prtase_N"/>
</dbReference>
<dbReference type="Pfam" id="PF02190">
    <property type="entry name" value="LON_substr_bdg"/>
    <property type="match status" value="1"/>
</dbReference>
<dbReference type="Proteomes" id="UP000704762">
    <property type="component" value="Unassembled WGS sequence"/>
</dbReference>
<dbReference type="PROSITE" id="PS51787">
    <property type="entry name" value="LON_N"/>
    <property type="match status" value="1"/>
</dbReference>
<dbReference type="EMBL" id="JAFBCF010000001">
    <property type="protein sequence ID" value="MBM7799157.1"/>
    <property type="molecule type" value="Genomic_DNA"/>
</dbReference>
<dbReference type="PANTHER" id="PTHR46732:SF8">
    <property type="entry name" value="ATP-DEPENDENT PROTEASE LA (LON) DOMAIN PROTEIN"/>
    <property type="match status" value="1"/>
</dbReference>
<dbReference type="RefSeq" id="WP_204917723.1">
    <property type="nucleotide sequence ID" value="NZ_BAAAQP010000004.1"/>
</dbReference>
<dbReference type="SUPFAM" id="SSF88697">
    <property type="entry name" value="PUA domain-like"/>
    <property type="match status" value="1"/>
</dbReference>
<evidence type="ECO:0000259" key="1">
    <source>
        <dbReference type="PROSITE" id="PS51787"/>
    </source>
</evidence>
<evidence type="ECO:0000313" key="2">
    <source>
        <dbReference type="EMBL" id="MBM7799157.1"/>
    </source>
</evidence>
<reference evidence="2 3" key="1">
    <citation type="submission" date="2021-01" db="EMBL/GenBank/DDBJ databases">
        <title>Sequencing the genomes of 1000 actinobacteria strains.</title>
        <authorList>
            <person name="Klenk H.-P."/>
        </authorList>
    </citation>
    <scope>NUCLEOTIDE SEQUENCE [LARGE SCALE GENOMIC DNA]</scope>
    <source>
        <strain evidence="2 3">DSM 18662</strain>
    </source>
</reference>
<dbReference type="Gene3D" id="2.30.130.40">
    <property type="entry name" value="LON domain-like"/>
    <property type="match status" value="1"/>
</dbReference>
<sequence>MAPMPMFPLGSVLFPYMPLQLRVFEERYLIMLKELLSSDSAEFGVVLIERGQEVGGGEQRFDTGTIAQVVELAADEGVVQLAAQGEHRIQVLDWLPEEPFPRAEVRPLPDLVWDSELHSQLDRTEGVVRRALALASEFDQTQWWADIELADEPLQRCWQLAGIAPLGPLDQLALLRSTSTEQLLVTLARLSREATEAWAAPWGSNEDS</sequence>
<feature type="domain" description="Lon N-terminal" evidence="1">
    <location>
        <begin position="1"/>
        <end position="195"/>
    </location>
</feature>
<dbReference type="PANTHER" id="PTHR46732">
    <property type="entry name" value="ATP-DEPENDENT PROTEASE LA (LON) DOMAIN PROTEIN"/>
    <property type="match status" value="1"/>
</dbReference>
<dbReference type="InterPro" id="IPR046336">
    <property type="entry name" value="Lon_prtase_N_sf"/>
</dbReference>
<evidence type="ECO:0000313" key="3">
    <source>
        <dbReference type="Proteomes" id="UP000704762"/>
    </source>
</evidence>
<gene>
    <name evidence="2" type="ORF">JOE57_002078</name>
</gene>
<dbReference type="SMART" id="SM00464">
    <property type="entry name" value="LON"/>
    <property type="match status" value="1"/>
</dbReference>
<organism evidence="2 3">
    <name type="scientific">Microlunatus panaciterrae</name>
    <dbReference type="NCBI Taxonomy" id="400768"/>
    <lineage>
        <taxon>Bacteria</taxon>
        <taxon>Bacillati</taxon>
        <taxon>Actinomycetota</taxon>
        <taxon>Actinomycetes</taxon>
        <taxon>Propionibacteriales</taxon>
        <taxon>Propionibacteriaceae</taxon>
        <taxon>Microlunatus</taxon>
    </lineage>
</organism>
<dbReference type="InterPro" id="IPR015947">
    <property type="entry name" value="PUA-like_sf"/>
</dbReference>
<name>A0ABS2RJK6_9ACTN</name>
<proteinExistence type="predicted"/>
<protein>
    <submittedName>
        <fullName evidence="2">Lon protease-like protein</fullName>
    </submittedName>
</protein>
<comment type="caution">
    <text evidence="2">The sequence shown here is derived from an EMBL/GenBank/DDBJ whole genome shotgun (WGS) entry which is preliminary data.</text>
</comment>
<keyword evidence="3" id="KW-1185">Reference proteome</keyword>